<accession>A0A1S1C3E9</accession>
<evidence type="ECO:0000259" key="1">
    <source>
        <dbReference type="PROSITE" id="PS51352"/>
    </source>
</evidence>
<protein>
    <submittedName>
        <fullName evidence="2 6">Thioredoxin</fullName>
    </submittedName>
</protein>
<evidence type="ECO:0000313" key="2">
    <source>
        <dbReference type="EMBL" id="ALI59227.1"/>
    </source>
</evidence>
<dbReference type="Gene3D" id="3.40.30.10">
    <property type="entry name" value="Glutaredoxin"/>
    <property type="match status" value="1"/>
</dbReference>
<dbReference type="PROSITE" id="PS51352">
    <property type="entry name" value="THIOREDOXIN_2"/>
    <property type="match status" value="1"/>
</dbReference>
<dbReference type="SUPFAM" id="SSF52833">
    <property type="entry name" value="Thioredoxin-like"/>
    <property type="match status" value="1"/>
</dbReference>
<evidence type="ECO:0000313" key="8">
    <source>
        <dbReference type="Proteomes" id="UP000194857"/>
    </source>
</evidence>
<name>A0A0C6ESX2_PSEAI</name>
<evidence type="ECO:0000313" key="6">
    <source>
        <dbReference type="EMBL" id="OTI58560.1"/>
    </source>
</evidence>
<evidence type="ECO:0000313" key="7">
    <source>
        <dbReference type="Proteomes" id="UP000045039"/>
    </source>
</evidence>
<dbReference type="PATRIC" id="fig|287.1477.peg.2092"/>
<dbReference type="EMBL" id="NFFZ01000013">
    <property type="protein sequence ID" value="OTI58560.1"/>
    <property type="molecule type" value="Genomic_DNA"/>
</dbReference>
<dbReference type="Proteomes" id="UP000433532">
    <property type="component" value="Unassembled WGS sequence"/>
</dbReference>
<dbReference type="OMA" id="YCQRAQP"/>
<dbReference type="EMBL" id="KT454971">
    <property type="protein sequence ID" value="ALI59227.1"/>
    <property type="molecule type" value="Genomic_DNA"/>
</dbReference>
<dbReference type="CDD" id="cd02947">
    <property type="entry name" value="TRX_family"/>
    <property type="match status" value="1"/>
</dbReference>
<dbReference type="Proteomes" id="UP000045039">
    <property type="component" value="Unassembled WGS sequence"/>
</dbReference>
<dbReference type="InterPro" id="IPR036249">
    <property type="entry name" value="Thioredoxin-like_sf"/>
</dbReference>
<reference evidence="2" key="3">
    <citation type="submission" date="2015-08" db="EMBL/GenBank/DDBJ databases">
        <title>Pseudomonas aeruginosa strain CCBH4851 chromosome region.</title>
        <authorList>
            <person name="Silveira M.C."/>
            <person name="Carvalho-Assef A.P.D."/>
            <person name="Albano R.M."/>
        </authorList>
    </citation>
    <scope>NUCLEOTIDE SEQUENCE</scope>
    <source>
        <strain evidence="2">CCBH4851</strain>
    </source>
</reference>
<dbReference type="PANTHER" id="PTHR10438">
    <property type="entry name" value="THIOREDOXIN"/>
    <property type="match status" value="1"/>
</dbReference>
<dbReference type="AlphaFoldDB" id="A0A0C6ESX2"/>
<reference evidence="3" key="1">
    <citation type="submission" date="2015-06" db="EMBL/GenBank/DDBJ databases">
        <authorList>
            <person name="Radhakrishnan R."/>
            <person name="Underwood A."/>
            <person name="Al-Shahib A."/>
        </authorList>
    </citation>
    <scope>NUCLEOTIDE SEQUENCE</scope>
    <source>
        <strain evidence="3">P19_London_7_VIM_2_05_10</strain>
    </source>
</reference>
<dbReference type="PANTHER" id="PTHR10438:SF468">
    <property type="entry name" value="THIOREDOXIN-1-RELATED"/>
    <property type="match status" value="1"/>
</dbReference>
<dbReference type="Pfam" id="PF00085">
    <property type="entry name" value="Thioredoxin"/>
    <property type="match status" value="1"/>
</dbReference>
<evidence type="ECO:0000313" key="4">
    <source>
        <dbReference type="EMBL" id="MUI36639.1"/>
    </source>
</evidence>
<reference evidence="7" key="2">
    <citation type="submission" date="2015-06" db="EMBL/GenBank/DDBJ databases">
        <authorList>
            <person name="Radhakrishnan Rajesh"/>
            <person name="Underwood Anthony"/>
            <person name="Al-Shahib Ali"/>
        </authorList>
    </citation>
    <scope>NUCLEOTIDE SEQUENCE [LARGE SCALE GENOMIC DNA]</scope>
    <source>
        <strain evidence="7">P19_London_7_VIM_2_05_10</strain>
    </source>
</reference>
<evidence type="ECO:0000313" key="9">
    <source>
        <dbReference type="Proteomes" id="UP000433532"/>
    </source>
</evidence>
<feature type="domain" description="Thioredoxin" evidence="1">
    <location>
        <begin position="1"/>
        <end position="106"/>
    </location>
</feature>
<dbReference type="Proteomes" id="UP000644192">
    <property type="component" value="Unassembled WGS sequence"/>
</dbReference>
<evidence type="ECO:0000313" key="3">
    <source>
        <dbReference type="EMBL" id="CRP40912.1"/>
    </source>
</evidence>
<reference evidence="4 9" key="5">
    <citation type="submission" date="2019-11" db="EMBL/GenBank/DDBJ databases">
        <title>Genomes of ocular Pseudomonas aeruginosa isolates.</title>
        <authorList>
            <person name="Khan M."/>
            <person name="Rice S.A."/>
            <person name="Willcox M.D.P."/>
            <person name="Stapleton F."/>
        </authorList>
    </citation>
    <scope>NUCLEOTIDE SEQUENCE [LARGE SCALE GENOMIC DNA]</scope>
    <source>
        <strain evidence="4 9">PA221</strain>
    </source>
</reference>
<dbReference type="EMBL" id="WOAD01000013">
    <property type="protein sequence ID" value="MUI36639.1"/>
    <property type="molecule type" value="Genomic_DNA"/>
</dbReference>
<gene>
    <name evidence="3" type="primary">trxA_2</name>
    <name evidence="2" type="synonym">trxA</name>
    <name evidence="6" type="ORF">CAZ10_23335</name>
    <name evidence="2" type="ORF">CCBH4851_00526</name>
    <name evidence="4" type="ORF">GNQ48_16655</name>
    <name evidence="5" type="ORF">GUL26_11995</name>
    <name evidence="3" type="ORF">PAERUG_P19_London_7_VIM_2_05_10_04371</name>
</gene>
<accession>A0A0C6ESX2</accession>
<dbReference type="InterPro" id="IPR050620">
    <property type="entry name" value="Thioredoxin_H-type-like"/>
</dbReference>
<dbReference type="EMBL" id="CVVU01000220">
    <property type="protein sequence ID" value="CRP40912.1"/>
    <property type="molecule type" value="Genomic_DNA"/>
</dbReference>
<organism evidence="6 8">
    <name type="scientific">Pseudomonas aeruginosa</name>
    <dbReference type="NCBI Taxonomy" id="287"/>
    <lineage>
        <taxon>Bacteria</taxon>
        <taxon>Pseudomonadati</taxon>
        <taxon>Pseudomonadota</taxon>
        <taxon>Gammaproteobacteria</taxon>
        <taxon>Pseudomonadales</taxon>
        <taxon>Pseudomonadaceae</taxon>
        <taxon>Pseudomonas</taxon>
    </lineage>
</organism>
<reference evidence="6 8" key="4">
    <citation type="submission" date="2017-05" db="EMBL/GenBank/DDBJ databases">
        <authorList>
            <person name="Song R."/>
            <person name="Chenine A.L."/>
            <person name="Ruprecht R.M."/>
        </authorList>
    </citation>
    <scope>NUCLEOTIDE SEQUENCE [LARGE SCALE GENOMIC DNA]</scope>
    <source>
        <strain evidence="6 8">S567_C10_BS</strain>
    </source>
</reference>
<dbReference type="RefSeq" id="WP_003101499.1">
    <property type="nucleotide sequence ID" value="NZ_AP014651.1"/>
</dbReference>
<evidence type="ECO:0000313" key="5">
    <source>
        <dbReference type="EMBL" id="MZZ12969.1"/>
    </source>
</evidence>
<dbReference type="InterPro" id="IPR013766">
    <property type="entry name" value="Thioredoxin_domain"/>
</dbReference>
<dbReference type="SMR" id="A0A0C6ESX2"/>
<dbReference type="Proteomes" id="UP000194857">
    <property type="component" value="Unassembled WGS sequence"/>
</dbReference>
<sequence length="108" mass="11933">MKTRYSAEAPARDELDRLAGPTLVEFGTDWCGHCQAAQPLLAEVFSDYPEVGHLKVEDGPGRRLGRSFQVKLWPTFVFLRDGREVARVVRPGSASVLEEAFESLVGEG</sequence>
<reference evidence="5" key="6">
    <citation type="submission" date="2020-01" db="EMBL/GenBank/DDBJ databases">
        <title>Bacteria Cultured from War Wounds Associated with the Conflict in Eastern Ukraine.</title>
        <authorList>
            <person name="Snesrud E."/>
            <person name="Galac M.R."/>
            <person name="Mc Gann P."/>
            <person name="Valentine K."/>
            <person name="Viacheslav K."/>
        </authorList>
    </citation>
    <scope>NUCLEOTIDE SEQUENCE</scope>
    <source>
        <strain evidence="5">VNMU148</strain>
    </source>
</reference>
<proteinExistence type="predicted"/>
<dbReference type="EMBL" id="WXZT01000006">
    <property type="protein sequence ID" value="MZZ12969.1"/>
    <property type="molecule type" value="Genomic_DNA"/>
</dbReference>